<gene>
    <name evidence="3" type="ORF">AKAME5_000974900</name>
</gene>
<dbReference type="InterPro" id="IPR045294">
    <property type="entry name" value="Complex1_LYR_LYRM1"/>
</dbReference>
<dbReference type="EMBL" id="BRZM01000030">
    <property type="protein sequence ID" value="GLD57536.1"/>
    <property type="molecule type" value="Genomic_DNA"/>
</dbReference>
<comment type="caution">
    <text evidence="3">The sequence shown here is derived from an EMBL/GenBank/DDBJ whole genome shotgun (WGS) entry which is preliminary data.</text>
</comment>
<accession>A0AAD3MPG2</accession>
<evidence type="ECO:0000313" key="4">
    <source>
        <dbReference type="Proteomes" id="UP001279410"/>
    </source>
</evidence>
<sequence>MPVQIKLLVSWPRHSRHLLFSQNWIPMTACTRRTVLSLYMRVFRIARTWQAQSGVTSDTETERKYILQEARTLFRQNQQLTDQESIKRCIEECEARIEIGLHYRNPYPRATYLPPLGLATQKGRKLRAQQRLRKQAKPIYLQSHDET</sequence>
<proteinExistence type="inferred from homology"/>
<comment type="similarity">
    <text evidence="1">Belongs to the complex I LYR family.</text>
</comment>
<dbReference type="GO" id="GO:0005739">
    <property type="term" value="C:mitochondrion"/>
    <property type="evidence" value="ECO:0007669"/>
    <property type="project" value="TreeGrafter"/>
</dbReference>
<dbReference type="CDD" id="cd20261">
    <property type="entry name" value="Complex1_LYR_LYRM1"/>
    <property type="match status" value="1"/>
</dbReference>
<dbReference type="InterPro" id="IPR008011">
    <property type="entry name" value="Complex1_LYR_dom"/>
</dbReference>
<evidence type="ECO:0000256" key="1">
    <source>
        <dbReference type="ARBA" id="ARBA00009508"/>
    </source>
</evidence>
<organism evidence="3 4">
    <name type="scientific">Lates japonicus</name>
    <name type="common">Japanese lates</name>
    <dbReference type="NCBI Taxonomy" id="270547"/>
    <lineage>
        <taxon>Eukaryota</taxon>
        <taxon>Metazoa</taxon>
        <taxon>Chordata</taxon>
        <taxon>Craniata</taxon>
        <taxon>Vertebrata</taxon>
        <taxon>Euteleostomi</taxon>
        <taxon>Actinopterygii</taxon>
        <taxon>Neopterygii</taxon>
        <taxon>Teleostei</taxon>
        <taxon>Neoteleostei</taxon>
        <taxon>Acanthomorphata</taxon>
        <taxon>Carangaria</taxon>
        <taxon>Carangaria incertae sedis</taxon>
        <taxon>Centropomidae</taxon>
        <taxon>Lates</taxon>
    </lineage>
</organism>
<evidence type="ECO:0000313" key="3">
    <source>
        <dbReference type="EMBL" id="GLD57536.1"/>
    </source>
</evidence>
<keyword evidence="4" id="KW-1185">Reference proteome</keyword>
<dbReference type="InterPro" id="IPR040330">
    <property type="entry name" value="LYRM1"/>
</dbReference>
<reference evidence="3" key="1">
    <citation type="submission" date="2022-08" db="EMBL/GenBank/DDBJ databases">
        <title>Genome sequencing of akame (Lates japonicus).</title>
        <authorList>
            <person name="Hashiguchi Y."/>
            <person name="Takahashi H."/>
        </authorList>
    </citation>
    <scope>NUCLEOTIDE SEQUENCE</scope>
    <source>
        <strain evidence="3">Kochi</strain>
    </source>
</reference>
<feature type="domain" description="Complex 1 LYR protein" evidence="2">
    <location>
        <begin position="33"/>
        <end position="97"/>
    </location>
</feature>
<name>A0AAD3MPG2_LATJO</name>
<dbReference type="PANTHER" id="PTHR14273">
    <property type="entry name" value="LYR MOTIF-CONTAINING PROTEIN 1"/>
    <property type="match status" value="1"/>
</dbReference>
<dbReference type="Proteomes" id="UP001279410">
    <property type="component" value="Unassembled WGS sequence"/>
</dbReference>
<dbReference type="AlphaFoldDB" id="A0AAD3MPG2"/>
<dbReference type="PANTHER" id="PTHR14273:SF0">
    <property type="entry name" value="LYR MOTIF-CONTAINING PROTEIN 1"/>
    <property type="match status" value="1"/>
</dbReference>
<dbReference type="Pfam" id="PF05347">
    <property type="entry name" value="Complex1_LYR"/>
    <property type="match status" value="1"/>
</dbReference>
<evidence type="ECO:0000259" key="2">
    <source>
        <dbReference type="Pfam" id="PF05347"/>
    </source>
</evidence>
<protein>
    <submittedName>
        <fullName evidence="3">LYR motif-containing protein 1 isoform X1</fullName>
    </submittedName>
</protein>